<keyword evidence="2" id="KW-1003">Cell membrane</keyword>
<evidence type="ECO:0000256" key="8">
    <source>
        <dbReference type="SAM" id="Coils"/>
    </source>
</evidence>
<keyword evidence="5 8" id="KW-0175">Coiled coil</keyword>
<proteinExistence type="inferred from homology"/>
<dbReference type="GO" id="GO:0005886">
    <property type="term" value="C:plasma membrane"/>
    <property type="evidence" value="ECO:0007669"/>
    <property type="project" value="UniProtKB-SubCell"/>
</dbReference>
<evidence type="ECO:0000256" key="9">
    <source>
        <dbReference type="SAM" id="MobiDB-lite"/>
    </source>
</evidence>
<feature type="compositionally biased region" description="Basic and acidic residues" evidence="9">
    <location>
        <begin position="590"/>
        <end position="602"/>
    </location>
</feature>
<comment type="similarity">
    <text evidence="7">Belongs to the plant Proton pump-interactor protein family.</text>
</comment>
<feature type="transmembrane region" description="Helical" evidence="10">
    <location>
        <begin position="630"/>
        <end position="653"/>
    </location>
</feature>
<feature type="compositionally biased region" description="Basic and acidic residues" evidence="9">
    <location>
        <begin position="453"/>
        <end position="476"/>
    </location>
</feature>
<keyword evidence="4 10" id="KW-1133">Transmembrane helix</keyword>
<feature type="compositionally biased region" description="Basic and acidic residues" evidence="9">
    <location>
        <begin position="404"/>
        <end position="417"/>
    </location>
</feature>
<dbReference type="PANTHER" id="PTHR32219">
    <property type="entry name" value="RNA-BINDING PROTEIN YLMH-RELATED"/>
    <property type="match status" value="1"/>
</dbReference>
<keyword evidence="12" id="KW-1185">Reference proteome</keyword>
<feature type="region of interest" description="Disordered" evidence="9">
    <location>
        <begin position="525"/>
        <end position="611"/>
    </location>
</feature>
<evidence type="ECO:0000256" key="4">
    <source>
        <dbReference type="ARBA" id="ARBA00022989"/>
    </source>
</evidence>
<evidence type="ECO:0000256" key="5">
    <source>
        <dbReference type="ARBA" id="ARBA00023054"/>
    </source>
</evidence>
<evidence type="ECO:0000313" key="11">
    <source>
        <dbReference type="EMBL" id="WOL00750.1"/>
    </source>
</evidence>
<evidence type="ECO:0000256" key="3">
    <source>
        <dbReference type="ARBA" id="ARBA00022692"/>
    </source>
</evidence>
<dbReference type="AlphaFoldDB" id="A0AAQ3Q9N2"/>
<reference evidence="11 12" key="1">
    <citation type="submission" date="2023-10" db="EMBL/GenBank/DDBJ databases">
        <title>Chromosome-scale genome assembly provides insights into flower coloration mechanisms of Canna indica.</title>
        <authorList>
            <person name="Li C."/>
        </authorList>
    </citation>
    <scope>NUCLEOTIDE SEQUENCE [LARGE SCALE GENOMIC DNA]</scope>
    <source>
        <tissue evidence="11">Flower</tissue>
    </source>
</reference>
<accession>A0AAQ3Q9N2</accession>
<comment type="subcellular location">
    <subcellularLocation>
        <location evidence="1">Cell membrane</location>
        <topology evidence="1">Single-pass membrane protein</topology>
    </subcellularLocation>
</comment>
<dbReference type="EMBL" id="CP136892">
    <property type="protein sequence ID" value="WOL00750.1"/>
    <property type="molecule type" value="Genomic_DNA"/>
</dbReference>
<protein>
    <submittedName>
        <fullName evidence="11">Proton pump-interactor 1</fullName>
    </submittedName>
</protein>
<evidence type="ECO:0000256" key="6">
    <source>
        <dbReference type="ARBA" id="ARBA00023136"/>
    </source>
</evidence>
<feature type="compositionally biased region" description="Polar residues" evidence="9">
    <location>
        <begin position="8"/>
        <end position="17"/>
    </location>
</feature>
<gene>
    <name evidence="11" type="ORF">Cni_G09463</name>
</gene>
<evidence type="ECO:0000256" key="1">
    <source>
        <dbReference type="ARBA" id="ARBA00004162"/>
    </source>
</evidence>
<evidence type="ECO:0000256" key="10">
    <source>
        <dbReference type="SAM" id="Phobius"/>
    </source>
</evidence>
<evidence type="ECO:0000313" key="12">
    <source>
        <dbReference type="Proteomes" id="UP001327560"/>
    </source>
</evidence>
<evidence type="ECO:0000256" key="7">
    <source>
        <dbReference type="ARBA" id="ARBA00038080"/>
    </source>
</evidence>
<evidence type="ECO:0000256" key="2">
    <source>
        <dbReference type="ARBA" id="ARBA00022475"/>
    </source>
</evidence>
<feature type="compositionally biased region" description="Basic and acidic residues" evidence="9">
    <location>
        <begin position="489"/>
        <end position="509"/>
    </location>
</feature>
<dbReference type="Proteomes" id="UP001327560">
    <property type="component" value="Chromosome 3"/>
</dbReference>
<dbReference type="PANTHER" id="PTHR32219:SF2">
    <property type="entry name" value="PROTON PUMP-INTERACTOR 1"/>
    <property type="match status" value="1"/>
</dbReference>
<dbReference type="InterPro" id="IPR055282">
    <property type="entry name" value="PPI1-4"/>
</dbReference>
<sequence length="656" mass="74009">MVVEILGNDTTQENVNEGTEGEKSFNVMDNKTDAKQGLVDASNGANGDAKAGDKSFNAMDDKTDIKQGLVDTSNGANGDVKEGDKLADANFPKDAVDEWPAEMKIHNFYLVRYRTFEDPKLKTKIDHADKEVTKCTQTRFRITEALKAKRSERSNVISQLKPLTAEDRQYRMIMDEKRRSMEPLQDALGKLRSANNAVREKGMGLCSSEEELNDLIYSLNYRMQHESLTLVEEKQLIKDIKQLEGTREKVIANASEKAKIQDSLGHKEAIQDQVKLINDDIGGIKKEKQAIRTRIKDLEDELKVIDDEISSLQEELENVSQKRNKAYETLVELRKSRDEVNACYFQNRSLLNRAKDLAAKKDISSLEDFIHIEVEKFMSEWSSKKAFREDYERRILSSLDGRQLSRDGRMRNPDEKPIIAVEAPATRDLEPAPLKVTAQQSIKETKVLPQEDVIPKKKAQDTKPKKSSEVASRDAEDPASIRNTSVPEKSQKDTAKPNEIDAAKLKEMKREEEIAKAKLALERKKKLAEKAAAKAAARAQKEAEKKLKEKEKKAKKKAEALAPAESTEEAEAETKVSEPEEAAVEIKPPVAEKTKEHKENVRYRSRSKGGNQVPKVVPKIILKRKKAQSYWMWAAPAAVAAALLFASLGYYAFIRK</sequence>
<name>A0AAQ3Q9N2_9LILI</name>
<feature type="coiled-coil region" evidence="8">
    <location>
        <begin position="281"/>
        <end position="336"/>
    </location>
</feature>
<keyword evidence="6 10" id="KW-0472">Membrane</keyword>
<feature type="compositionally biased region" description="Basic and acidic residues" evidence="9">
    <location>
        <begin position="539"/>
        <end position="552"/>
    </location>
</feature>
<feature type="region of interest" description="Disordered" evidence="9">
    <location>
        <begin position="404"/>
        <end position="509"/>
    </location>
</feature>
<feature type="region of interest" description="Disordered" evidence="9">
    <location>
        <begin position="1"/>
        <end position="58"/>
    </location>
</feature>
<organism evidence="11 12">
    <name type="scientific">Canna indica</name>
    <name type="common">Indian-shot</name>
    <dbReference type="NCBI Taxonomy" id="4628"/>
    <lineage>
        <taxon>Eukaryota</taxon>
        <taxon>Viridiplantae</taxon>
        <taxon>Streptophyta</taxon>
        <taxon>Embryophyta</taxon>
        <taxon>Tracheophyta</taxon>
        <taxon>Spermatophyta</taxon>
        <taxon>Magnoliopsida</taxon>
        <taxon>Liliopsida</taxon>
        <taxon>Zingiberales</taxon>
        <taxon>Cannaceae</taxon>
        <taxon>Canna</taxon>
    </lineage>
</organism>
<keyword evidence="3 10" id="KW-0812">Transmembrane</keyword>